<gene>
    <name evidence="2" type="ORF">ACH3VR_03385</name>
</gene>
<proteinExistence type="predicted"/>
<dbReference type="GO" id="GO:0032259">
    <property type="term" value="P:methylation"/>
    <property type="evidence" value="ECO:0007669"/>
    <property type="project" value="UniProtKB-KW"/>
</dbReference>
<comment type="caution">
    <text evidence="2">The sequence shown here is derived from an EMBL/GenBank/DDBJ whole genome shotgun (WGS) entry which is preliminary data.</text>
</comment>
<keyword evidence="1" id="KW-0732">Signal</keyword>
<dbReference type="EMBL" id="JBIQWL010000001">
    <property type="protein sequence ID" value="MFH8249397.1"/>
    <property type="molecule type" value="Genomic_DNA"/>
</dbReference>
<keyword evidence="2" id="KW-0489">Methyltransferase</keyword>
<organism evidence="2 3">
    <name type="scientific">Microbacterium alkaliflavum</name>
    <dbReference type="NCBI Taxonomy" id="3248839"/>
    <lineage>
        <taxon>Bacteria</taxon>
        <taxon>Bacillati</taxon>
        <taxon>Actinomycetota</taxon>
        <taxon>Actinomycetes</taxon>
        <taxon>Micrococcales</taxon>
        <taxon>Microbacteriaceae</taxon>
        <taxon>Microbacterium</taxon>
    </lineage>
</organism>
<reference evidence="2 3" key="1">
    <citation type="submission" date="2024-09" db="EMBL/GenBank/DDBJ databases">
        <authorList>
            <person name="Pan X."/>
        </authorList>
    </citation>
    <scope>NUCLEOTIDE SEQUENCE [LARGE SCALE GENOMIC DNA]</scope>
    <source>
        <strain evidence="2 3">B2969</strain>
    </source>
</reference>
<keyword evidence="3" id="KW-1185">Reference proteome</keyword>
<name>A0ABW7Q584_9MICO</name>
<dbReference type="PROSITE" id="PS51257">
    <property type="entry name" value="PROKAR_LIPOPROTEIN"/>
    <property type="match status" value="1"/>
</dbReference>
<evidence type="ECO:0000313" key="2">
    <source>
        <dbReference type="EMBL" id="MFH8249397.1"/>
    </source>
</evidence>
<dbReference type="GO" id="GO:0008168">
    <property type="term" value="F:methyltransferase activity"/>
    <property type="evidence" value="ECO:0007669"/>
    <property type="project" value="UniProtKB-KW"/>
</dbReference>
<feature type="chain" id="PRO_5046677336" evidence="1">
    <location>
        <begin position="26"/>
        <end position="155"/>
    </location>
</feature>
<protein>
    <submittedName>
        <fullName evidence="2">DNA modification methylase</fullName>
    </submittedName>
</protein>
<keyword evidence="2" id="KW-0808">Transferase</keyword>
<accession>A0ABW7Q584</accession>
<feature type="signal peptide" evidence="1">
    <location>
        <begin position="1"/>
        <end position="25"/>
    </location>
</feature>
<sequence>MKSRFIASLALGAAVLMGTTGCAMLATQATTIPYSPADGRNVPESGPILIRNALFVADESGQDANFLAALINQTDKSQTLHLEIGDEKKISKTVRVPAGETVSLGVTEDPLLVEGLDVKPGADVLVYFQSGDAEGIAVSIPVLDGALDYLSPFVP</sequence>
<evidence type="ECO:0000313" key="3">
    <source>
        <dbReference type="Proteomes" id="UP001610861"/>
    </source>
</evidence>
<dbReference type="Proteomes" id="UP001610861">
    <property type="component" value="Unassembled WGS sequence"/>
</dbReference>
<dbReference type="RefSeq" id="WP_396639336.1">
    <property type="nucleotide sequence ID" value="NZ_JBIQWL010000001.1"/>
</dbReference>
<evidence type="ECO:0000256" key="1">
    <source>
        <dbReference type="SAM" id="SignalP"/>
    </source>
</evidence>